<protein>
    <submittedName>
        <fullName evidence="7">O-antigen ligase</fullName>
    </submittedName>
</protein>
<dbReference type="RefSeq" id="WP_343056435.1">
    <property type="nucleotide sequence ID" value="NZ_JACIDW010000001.1"/>
</dbReference>
<dbReference type="AlphaFoldDB" id="A0A7W6CQA1"/>
<evidence type="ECO:0000256" key="2">
    <source>
        <dbReference type="ARBA" id="ARBA00022692"/>
    </source>
</evidence>
<keyword evidence="7" id="KW-0436">Ligase</keyword>
<sequence length="417" mass="46028">MESDTYRYASGILAIIALVYYVKEPSRPRTNWLGWLCMGWAAYVLARFAYIYITTENHDLGASDWLFAFPLFFPILGIAFALYENQMEKIIAAFFVVALIMLAVTVSRTIGTITTGVAVSPLIMNNQIHGAVACGLIFVTTTFWLLHYVTTPNADPRFARLAQVIAPIILVLCLIAIYGAKSKGVWLAMTFTLPVIAVLGMHYIRIRARSGLMIACAAILLVGGIYAVRQNLDQTAGPTVRATASMIGGIWGSSNRADAITQAIQSGETPTAMDERLQLWSNGWELFSSAPVFGWGNQWLERWQQTRYATVAYTLLHNGYLEILVRFGLFGAFVMALILASFVVSVVKAYRRGLIPRAAMHTYLVCIFFFALTLLSNSNNRLAIGESLALVTSAFACWCNLRLRSTAREASPWPAAA</sequence>
<dbReference type="EMBL" id="JACIDW010000001">
    <property type="protein sequence ID" value="MBB3962449.1"/>
    <property type="molecule type" value="Genomic_DNA"/>
</dbReference>
<name>A0A7W6CQA1_9HYPH</name>
<keyword evidence="2 5" id="KW-0812">Transmembrane</keyword>
<feature type="transmembrane region" description="Helical" evidence="5">
    <location>
        <begin position="90"/>
        <end position="110"/>
    </location>
</feature>
<dbReference type="InterPro" id="IPR051533">
    <property type="entry name" value="WaaL-like"/>
</dbReference>
<feature type="transmembrane region" description="Helical" evidence="5">
    <location>
        <begin position="211"/>
        <end position="228"/>
    </location>
</feature>
<evidence type="ECO:0000313" key="8">
    <source>
        <dbReference type="Proteomes" id="UP000582090"/>
    </source>
</evidence>
<evidence type="ECO:0000313" key="7">
    <source>
        <dbReference type="EMBL" id="MBB3962449.1"/>
    </source>
</evidence>
<dbReference type="PANTHER" id="PTHR37422:SF13">
    <property type="entry name" value="LIPOPOLYSACCHARIDE BIOSYNTHESIS PROTEIN PA4999-RELATED"/>
    <property type="match status" value="1"/>
</dbReference>
<feature type="transmembrane region" description="Helical" evidence="5">
    <location>
        <begin position="323"/>
        <end position="346"/>
    </location>
</feature>
<dbReference type="Pfam" id="PF04932">
    <property type="entry name" value="Wzy_C"/>
    <property type="match status" value="1"/>
</dbReference>
<feature type="transmembrane region" description="Helical" evidence="5">
    <location>
        <begin position="161"/>
        <end position="179"/>
    </location>
</feature>
<evidence type="ECO:0000256" key="1">
    <source>
        <dbReference type="ARBA" id="ARBA00004141"/>
    </source>
</evidence>
<dbReference type="PANTHER" id="PTHR37422">
    <property type="entry name" value="TEICHURONIC ACID BIOSYNTHESIS PROTEIN TUAE"/>
    <property type="match status" value="1"/>
</dbReference>
<comment type="subcellular location">
    <subcellularLocation>
        <location evidence="1">Membrane</location>
        <topology evidence="1">Multi-pass membrane protein</topology>
    </subcellularLocation>
</comment>
<evidence type="ECO:0000259" key="6">
    <source>
        <dbReference type="Pfam" id="PF04932"/>
    </source>
</evidence>
<dbReference type="GO" id="GO:0016020">
    <property type="term" value="C:membrane"/>
    <property type="evidence" value="ECO:0007669"/>
    <property type="project" value="UniProtKB-SubCell"/>
</dbReference>
<reference evidence="7 8" key="1">
    <citation type="submission" date="2020-08" db="EMBL/GenBank/DDBJ databases">
        <title>Genomic Encyclopedia of Type Strains, Phase IV (KMG-IV): sequencing the most valuable type-strain genomes for metagenomic binning, comparative biology and taxonomic classification.</title>
        <authorList>
            <person name="Goeker M."/>
        </authorList>
    </citation>
    <scope>NUCLEOTIDE SEQUENCE [LARGE SCALE GENOMIC DNA]</scope>
    <source>
        <strain evidence="7 8">DSM 26575</strain>
    </source>
</reference>
<evidence type="ECO:0000256" key="4">
    <source>
        <dbReference type="ARBA" id="ARBA00023136"/>
    </source>
</evidence>
<proteinExistence type="predicted"/>
<keyword evidence="8" id="KW-1185">Reference proteome</keyword>
<accession>A0A7W6CQA1</accession>
<dbReference type="GO" id="GO:0016874">
    <property type="term" value="F:ligase activity"/>
    <property type="evidence" value="ECO:0007669"/>
    <property type="project" value="UniProtKB-KW"/>
</dbReference>
<feature type="transmembrane region" description="Helical" evidence="5">
    <location>
        <begin position="185"/>
        <end position="204"/>
    </location>
</feature>
<organism evidence="7 8">
    <name type="scientific">Rhizobium metallidurans</name>
    <dbReference type="NCBI Taxonomy" id="1265931"/>
    <lineage>
        <taxon>Bacteria</taxon>
        <taxon>Pseudomonadati</taxon>
        <taxon>Pseudomonadota</taxon>
        <taxon>Alphaproteobacteria</taxon>
        <taxon>Hyphomicrobiales</taxon>
        <taxon>Rhizobiaceae</taxon>
        <taxon>Rhizobium/Agrobacterium group</taxon>
        <taxon>Rhizobium</taxon>
    </lineage>
</organism>
<feature type="transmembrane region" description="Helical" evidence="5">
    <location>
        <begin position="34"/>
        <end position="53"/>
    </location>
</feature>
<dbReference type="Proteomes" id="UP000582090">
    <property type="component" value="Unassembled WGS sequence"/>
</dbReference>
<feature type="transmembrane region" description="Helical" evidence="5">
    <location>
        <begin position="6"/>
        <end position="22"/>
    </location>
</feature>
<feature type="transmembrane region" description="Helical" evidence="5">
    <location>
        <begin position="358"/>
        <end position="376"/>
    </location>
</feature>
<keyword evidence="3 5" id="KW-1133">Transmembrane helix</keyword>
<feature type="domain" description="O-antigen ligase-related" evidence="6">
    <location>
        <begin position="169"/>
        <end position="335"/>
    </location>
</feature>
<evidence type="ECO:0000256" key="3">
    <source>
        <dbReference type="ARBA" id="ARBA00022989"/>
    </source>
</evidence>
<comment type="caution">
    <text evidence="7">The sequence shown here is derived from an EMBL/GenBank/DDBJ whole genome shotgun (WGS) entry which is preliminary data.</text>
</comment>
<gene>
    <name evidence="7" type="ORF">GGQ67_000067</name>
</gene>
<keyword evidence="4 5" id="KW-0472">Membrane</keyword>
<dbReference type="InterPro" id="IPR007016">
    <property type="entry name" value="O-antigen_ligase-rel_domated"/>
</dbReference>
<feature type="transmembrane region" description="Helical" evidence="5">
    <location>
        <begin position="130"/>
        <end position="149"/>
    </location>
</feature>
<evidence type="ECO:0000256" key="5">
    <source>
        <dbReference type="SAM" id="Phobius"/>
    </source>
</evidence>
<feature type="transmembrane region" description="Helical" evidence="5">
    <location>
        <begin position="65"/>
        <end position="83"/>
    </location>
</feature>